<gene>
    <name evidence="1" type="ORF">DSPE1174_LOCUS11163</name>
</gene>
<reference evidence="1" key="1">
    <citation type="submission" date="2021-01" db="EMBL/GenBank/DDBJ databases">
        <authorList>
            <person name="Corre E."/>
            <person name="Pelletier E."/>
            <person name="Niang G."/>
            <person name="Scheremetjew M."/>
            <person name="Finn R."/>
            <person name="Kale V."/>
            <person name="Holt S."/>
            <person name="Cochrane G."/>
            <person name="Meng A."/>
            <person name="Brown T."/>
            <person name="Cohen L."/>
        </authorList>
    </citation>
    <scope>NUCLEOTIDE SEQUENCE</scope>
    <source>
        <strain evidence="1">CCMP1381</strain>
    </source>
</reference>
<proteinExistence type="predicted"/>
<name>A0A7S2C049_9STRA</name>
<dbReference type="EMBL" id="HBGS01021894">
    <property type="protein sequence ID" value="CAD9411379.1"/>
    <property type="molecule type" value="Transcribed_RNA"/>
</dbReference>
<protein>
    <submittedName>
        <fullName evidence="1">Uncharacterized protein</fullName>
    </submittedName>
</protein>
<dbReference type="AlphaFoldDB" id="A0A7S2C049"/>
<accession>A0A7S2C049</accession>
<sequence>MRYLLPTDVVYLGRHSIVQEKKVKSVKERTHTQSQVETLGFNCIRQAHSKNFSAEIRSFEHMLYPGGSVKAYLEILAEGKNPCRQLNTITRRSITKSGASPLPRLAFVNADHQLPEEFIGEGDIEHTGEPVFWVPTDRPRSIRACGALEQLEASYGGEQNQEKSTTIADLIAIVAHKNGVDIADQSFLESIILDKSKHDRLSSALKIHKEACQSRKKQAASTRPKVRSALDFFKESTLYDPSDDASPPSDQLNALEFKDRRPFQSLAALARYERHVQNIEEALI</sequence>
<evidence type="ECO:0000313" key="1">
    <source>
        <dbReference type="EMBL" id="CAD9411379.1"/>
    </source>
</evidence>
<organism evidence="1">
    <name type="scientific">Octactis speculum</name>
    <dbReference type="NCBI Taxonomy" id="3111310"/>
    <lineage>
        <taxon>Eukaryota</taxon>
        <taxon>Sar</taxon>
        <taxon>Stramenopiles</taxon>
        <taxon>Ochrophyta</taxon>
        <taxon>Dictyochophyceae</taxon>
        <taxon>Dictyochales</taxon>
        <taxon>Dictyochaceae</taxon>
        <taxon>Octactis</taxon>
    </lineage>
</organism>